<dbReference type="GO" id="GO:0031902">
    <property type="term" value="C:late endosome membrane"/>
    <property type="evidence" value="ECO:0007669"/>
    <property type="project" value="TreeGrafter"/>
</dbReference>
<protein>
    <recommendedName>
        <fullName evidence="10">Lysosome-associated membrane glycoprotein 3</fullName>
    </recommendedName>
</protein>
<evidence type="ECO:0000256" key="1">
    <source>
        <dbReference type="ARBA" id="ARBA00022692"/>
    </source>
</evidence>
<dbReference type="AlphaFoldDB" id="A0A8T2PGB7"/>
<feature type="transmembrane region" description="Helical" evidence="7">
    <location>
        <begin position="179"/>
        <end position="202"/>
    </location>
</feature>
<evidence type="ECO:0000256" key="6">
    <source>
        <dbReference type="SAM" id="MobiDB-lite"/>
    </source>
</evidence>
<dbReference type="PANTHER" id="PTHR11506">
    <property type="entry name" value="LYSOSOME-ASSOCIATED MEMBRANE GLYCOPROTEIN"/>
    <property type="match status" value="1"/>
</dbReference>
<evidence type="ECO:0000256" key="4">
    <source>
        <dbReference type="ARBA" id="ARBA00023136"/>
    </source>
</evidence>
<sequence>MIDSLNLQGTGLATAAASGHTPITTGIQATTKAPCTGPPSNPVNSGFTSALHPKQPATGRYSLSDSRDRVCLRANMGVQYLLTGNKAQPKQGVDKYNHQGYGFVNRKEKRGELFTGVISNKTLFETAAGLCYKCDTQMTLRLAENLSIKIINAKIQAFEMNDGLFGKEEECWPDYCRRVIPLALGAVAVGGCLIAILVFLTLRDNHPQGYQRI</sequence>
<feature type="region of interest" description="Disordered" evidence="6">
    <location>
        <begin position="28"/>
        <end position="62"/>
    </location>
</feature>
<dbReference type="EMBL" id="JAFBMS010000007">
    <property type="protein sequence ID" value="KAG9351170.1"/>
    <property type="molecule type" value="Genomic_DNA"/>
</dbReference>
<evidence type="ECO:0000256" key="2">
    <source>
        <dbReference type="ARBA" id="ARBA00022729"/>
    </source>
</evidence>
<dbReference type="OrthoDB" id="9937817at2759"/>
<keyword evidence="3 7" id="KW-1133">Transmembrane helix</keyword>
<keyword evidence="2" id="KW-0732">Signal</keyword>
<dbReference type="GO" id="GO:0005765">
    <property type="term" value="C:lysosomal membrane"/>
    <property type="evidence" value="ECO:0007669"/>
    <property type="project" value="TreeGrafter"/>
</dbReference>
<keyword evidence="1 7" id="KW-0812">Transmembrane</keyword>
<evidence type="ECO:0000256" key="3">
    <source>
        <dbReference type="ARBA" id="ARBA00022989"/>
    </source>
</evidence>
<keyword evidence="5" id="KW-0325">Glycoprotein</keyword>
<gene>
    <name evidence="8" type="ORF">JZ751_025060</name>
</gene>
<dbReference type="Proteomes" id="UP000824540">
    <property type="component" value="Unassembled WGS sequence"/>
</dbReference>
<comment type="caution">
    <text evidence="8">The sequence shown here is derived from an EMBL/GenBank/DDBJ whole genome shotgun (WGS) entry which is preliminary data.</text>
</comment>
<keyword evidence="9" id="KW-1185">Reference proteome</keyword>
<dbReference type="PRINTS" id="PR00336">
    <property type="entry name" value="LYSASSOCTDMP"/>
</dbReference>
<dbReference type="InterPro" id="IPR002000">
    <property type="entry name" value="Lysosome-assoc_membr_glycop"/>
</dbReference>
<organism evidence="8 9">
    <name type="scientific">Albula glossodonta</name>
    <name type="common">roundjaw bonefish</name>
    <dbReference type="NCBI Taxonomy" id="121402"/>
    <lineage>
        <taxon>Eukaryota</taxon>
        <taxon>Metazoa</taxon>
        <taxon>Chordata</taxon>
        <taxon>Craniata</taxon>
        <taxon>Vertebrata</taxon>
        <taxon>Euteleostomi</taxon>
        <taxon>Actinopterygii</taxon>
        <taxon>Neopterygii</taxon>
        <taxon>Teleostei</taxon>
        <taxon>Albuliformes</taxon>
        <taxon>Albulidae</taxon>
        <taxon>Albula</taxon>
    </lineage>
</organism>
<proteinExistence type="predicted"/>
<evidence type="ECO:0008006" key="10">
    <source>
        <dbReference type="Google" id="ProtNLM"/>
    </source>
</evidence>
<dbReference type="PANTHER" id="PTHR11506:SF30">
    <property type="entry name" value="LYSOSOME-ASSOCIATED MEMBRANE GLYCOPROTEIN 3"/>
    <property type="match status" value="1"/>
</dbReference>
<dbReference type="Gene3D" id="2.40.160.110">
    <property type="match status" value="1"/>
</dbReference>
<dbReference type="GO" id="GO:0005886">
    <property type="term" value="C:plasma membrane"/>
    <property type="evidence" value="ECO:0007669"/>
    <property type="project" value="TreeGrafter"/>
</dbReference>
<reference evidence="8" key="1">
    <citation type="thesis" date="2021" institute="BYU ScholarsArchive" country="Provo, UT, USA">
        <title>Applications of and Algorithms for Genome Assembly and Genomic Analyses with an Emphasis on Marine Teleosts.</title>
        <authorList>
            <person name="Pickett B.D."/>
        </authorList>
    </citation>
    <scope>NUCLEOTIDE SEQUENCE</scope>
    <source>
        <strain evidence="8">HI-2016</strain>
    </source>
</reference>
<accession>A0A8T2PGB7</accession>
<evidence type="ECO:0000313" key="8">
    <source>
        <dbReference type="EMBL" id="KAG9351170.1"/>
    </source>
</evidence>
<evidence type="ECO:0000313" key="9">
    <source>
        <dbReference type="Proteomes" id="UP000824540"/>
    </source>
</evidence>
<name>A0A8T2PGB7_9TELE</name>
<evidence type="ECO:0000256" key="7">
    <source>
        <dbReference type="SAM" id="Phobius"/>
    </source>
</evidence>
<dbReference type="GO" id="GO:0072594">
    <property type="term" value="P:establishment of protein localization to organelle"/>
    <property type="evidence" value="ECO:0007669"/>
    <property type="project" value="TreeGrafter"/>
</dbReference>
<keyword evidence="4 7" id="KW-0472">Membrane</keyword>
<evidence type="ECO:0000256" key="5">
    <source>
        <dbReference type="ARBA" id="ARBA00023180"/>
    </source>
</evidence>